<evidence type="ECO:0000259" key="4">
    <source>
        <dbReference type="Pfam" id="PF02872"/>
    </source>
</evidence>
<comment type="caution">
    <text evidence="5">The sequence shown here is derived from an EMBL/GenBank/DDBJ whole genome shotgun (WGS) entry which is preliminary data.</text>
</comment>
<dbReference type="Gene3D" id="3.60.21.10">
    <property type="match status" value="1"/>
</dbReference>
<dbReference type="Proteomes" id="UP000644749">
    <property type="component" value="Unassembled WGS sequence"/>
</dbReference>
<sequence>MRDAPDDIGERDPQALAVVSVNLRILATTDMHMKLLPHDYLAGRPCERGSLAQIASLVERHRTENPNTVLVDNGDFLQGTPLGEQAARAGGKPHPAIASMNLMGYDAAAIGNHDFAFGIEALQAAARQARFPFLAANLRLRGRSDFRGFTILEKTVLTDSGRQAVLRIGIVGFLPPQTTAWDSDLSRQMACDDIMATAARILPRIRATGADLVVALAHSGISDRPATRGAENVAADLAALDGIDVVVAGHTHEVFPGRIAVTDPRRGRAGIDTAGGRLAGKPAVMPGFCGSHLGVVDLSLIHEPQNGWRVAEAVARCETVEGDLPPAPAILRSVAPAHRQTLSHLRRRIGHSDDRISSYFALVGFDPALRLVNMAQRWFVRKSLVGTRLAGVPVLSAAAPFRAGGRGGPQHYTDVAPGRLRLANLTDIYSFPNRICALALTGADLRDWLERSASLFRQIRPGLPDQPLTDPGFPAYQFDVIQDVNWRIDLSRPPAYGLDGGRTGSSRVRDLSWRGAPVRDEDRFVLATNSYRLAACGLFAPLTAGTTVVLEPGPQTRDVIRNYLRQRRRLSLDAAPGWRFQPMPGTSTLFETGPQGLSLLPQVAQRCGLRMEHVGQTDQDFALVRLHL</sequence>
<dbReference type="Pfam" id="PF02872">
    <property type="entry name" value="5_nucleotid_C"/>
    <property type="match status" value="1"/>
</dbReference>
<dbReference type="SUPFAM" id="SSF55816">
    <property type="entry name" value="5'-nucleotidase (syn. UDP-sugar hydrolase), C-terminal domain"/>
    <property type="match status" value="1"/>
</dbReference>
<comment type="similarity">
    <text evidence="2">Belongs to the 5'-nucleotidase family.</text>
</comment>
<protein>
    <submittedName>
        <fullName evidence="5">Bifunctional 2',3'-cyclic-nucleotide 2'-phosphodiesterase/3'-nucleotidase</fullName>
    </submittedName>
</protein>
<dbReference type="PANTHER" id="PTHR11575">
    <property type="entry name" value="5'-NUCLEOTIDASE-RELATED"/>
    <property type="match status" value="1"/>
</dbReference>
<keyword evidence="6" id="KW-1185">Reference proteome</keyword>
<dbReference type="InterPro" id="IPR029052">
    <property type="entry name" value="Metallo-depent_PP-like"/>
</dbReference>
<evidence type="ECO:0000256" key="2">
    <source>
        <dbReference type="RuleBase" id="RU362119"/>
    </source>
</evidence>
<dbReference type="InterPro" id="IPR008334">
    <property type="entry name" value="5'-Nucleotdase_C"/>
</dbReference>
<keyword evidence="2" id="KW-0547">Nucleotide-binding</keyword>
<dbReference type="SUPFAM" id="SSF56300">
    <property type="entry name" value="Metallo-dependent phosphatases"/>
    <property type="match status" value="1"/>
</dbReference>
<keyword evidence="2" id="KW-0378">Hydrolase</keyword>
<dbReference type="Gene3D" id="3.90.780.10">
    <property type="entry name" value="5'-Nucleotidase, C-terminal domain"/>
    <property type="match status" value="1"/>
</dbReference>
<dbReference type="PANTHER" id="PTHR11575:SF6">
    <property type="entry name" value="2',3'-CYCLIC-NUCLEOTIDE 2'-PHOSPHODIESTERASE_3'-NUCLEOTIDASE"/>
    <property type="match status" value="1"/>
</dbReference>
<dbReference type="EMBL" id="JAESHT010000015">
    <property type="protein sequence ID" value="MBL3674955.1"/>
    <property type="molecule type" value="Genomic_DNA"/>
</dbReference>
<organism evidence="5 6">
    <name type="scientific">Paracoccus aerius</name>
    <dbReference type="NCBI Taxonomy" id="1915382"/>
    <lineage>
        <taxon>Bacteria</taxon>
        <taxon>Pseudomonadati</taxon>
        <taxon>Pseudomonadota</taxon>
        <taxon>Alphaproteobacteria</taxon>
        <taxon>Rhodobacterales</taxon>
        <taxon>Paracoccaceae</taxon>
        <taxon>Paracoccus</taxon>
    </lineage>
</organism>
<evidence type="ECO:0000313" key="6">
    <source>
        <dbReference type="Proteomes" id="UP000644749"/>
    </source>
</evidence>
<evidence type="ECO:0000259" key="3">
    <source>
        <dbReference type="Pfam" id="PF00149"/>
    </source>
</evidence>
<dbReference type="InterPro" id="IPR036907">
    <property type="entry name" value="5'-Nucleotdase_C_sf"/>
</dbReference>
<dbReference type="PRINTS" id="PR01607">
    <property type="entry name" value="APYRASEFAMLY"/>
</dbReference>
<feature type="domain" description="Calcineurin-like phosphoesterase" evidence="3">
    <location>
        <begin position="23"/>
        <end position="253"/>
    </location>
</feature>
<name>A0ABS1S8R5_9RHOB</name>
<gene>
    <name evidence="5" type="ORF">JL111_15850</name>
</gene>
<feature type="domain" description="5'-Nucleotidase C-terminal" evidence="4">
    <location>
        <begin position="413"/>
        <end position="539"/>
    </location>
</feature>
<dbReference type="InterPro" id="IPR004843">
    <property type="entry name" value="Calcineurin-like_PHP"/>
</dbReference>
<dbReference type="InterPro" id="IPR006179">
    <property type="entry name" value="5_nucleotidase/apyrase"/>
</dbReference>
<dbReference type="RefSeq" id="WP_191311720.1">
    <property type="nucleotide sequence ID" value="NZ_BNCL01000015.1"/>
</dbReference>
<evidence type="ECO:0000256" key="1">
    <source>
        <dbReference type="ARBA" id="ARBA00022729"/>
    </source>
</evidence>
<proteinExistence type="inferred from homology"/>
<dbReference type="NCBIfam" id="NF006938">
    <property type="entry name" value="PRK09420.1"/>
    <property type="match status" value="1"/>
</dbReference>
<accession>A0ABS1S8R5</accession>
<reference evidence="5 6" key="1">
    <citation type="submission" date="2021-01" db="EMBL/GenBank/DDBJ databases">
        <title>011410 draft genome.</title>
        <authorList>
            <person name="Lang L."/>
        </authorList>
    </citation>
    <scope>NUCLEOTIDE SEQUENCE [LARGE SCALE GENOMIC DNA]</scope>
    <source>
        <strain evidence="5 6">KCTC 42845</strain>
    </source>
</reference>
<keyword evidence="1" id="KW-0732">Signal</keyword>
<evidence type="ECO:0000313" key="5">
    <source>
        <dbReference type="EMBL" id="MBL3674955.1"/>
    </source>
</evidence>
<dbReference type="Pfam" id="PF00149">
    <property type="entry name" value="Metallophos"/>
    <property type="match status" value="1"/>
</dbReference>